<dbReference type="GO" id="GO:0046872">
    <property type="term" value="F:metal ion binding"/>
    <property type="evidence" value="ECO:0007669"/>
    <property type="project" value="InterPro"/>
</dbReference>
<dbReference type="Proteomes" id="UP000478892">
    <property type="component" value="Unassembled WGS sequence"/>
</dbReference>
<sequence length="203" mass="22458">MRALRYLFVSALLLSLYLLPAQQASADQTRKDQARAELVASTGKTDFAYLAPLRNGLSAITLVWSIDRPTQDRIAKLTANLSSIISGGTSSRSPYEISTFLRLKGIRQDISTNGSNLLLTVSAPEEVFPETLVHLENLLLKPEFSKGWYARELQEINLENSSKTRRPSDVLNEVSYLLAFEPDEAAIVEVMASFVLGAPIRQS</sequence>
<keyword evidence="3" id="KW-1185">Reference proteome</keyword>
<protein>
    <recommendedName>
        <fullName evidence="4">Insulinase family protein</fullName>
    </recommendedName>
</protein>
<dbReference type="Gene3D" id="3.30.830.10">
    <property type="entry name" value="Metalloenzyme, LuxS/M16 peptidase-like"/>
    <property type="match status" value="1"/>
</dbReference>
<gene>
    <name evidence="2" type="ORF">GO984_14870</name>
</gene>
<comment type="caution">
    <text evidence="2">The sequence shown here is derived from an EMBL/GenBank/DDBJ whole genome shotgun (WGS) entry which is preliminary data.</text>
</comment>
<feature type="signal peptide" evidence="1">
    <location>
        <begin position="1"/>
        <end position="26"/>
    </location>
</feature>
<evidence type="ECO:0000313" key="3">
    <source>
        <dbReference type="Proteomes" id="UP000478892"/>
    </source>
</evidence>
<dbReference type="SUPFAM" id="SSF63411">
    <property type="entry name" value="LuxS/MPP-like metallohydrolase"/>
    <property type="match status" value="1"/>
</dbReference>
<dbReference type="RefSeq" id="WP_157023415.1">
    <property type="nucleotide sequence ID" value="NZ_WQLV01000009.1"/>
</dbReference>
<evidence type="ECO:0008006" key="4">
    <source>
        <dbReference type="Google" id="ProtNLM"/>
    </source>
</evidence>
<dbReference type="InterPro" id="IPR011249">
    <property type="entry name" value="Metalloenz_LuxS/M16"/>
</dbReference>
<dbReference type="AlphaFoldDB" id="A0A6L6WM84"/>
<proteinExistence type="predicted"/>
<feature type="chain" id="PRO_5027084887" description="Insulinase family protein" evidence="1">
    <location>
        <begin position="27"/>
        <end position="203"/>
    </location>
</feature>
<name>A0A6L6WM84_9RHOB</name>
<dbReference type="EMBL" id="WQLV01000009">
    <property type="protein sequence ID" value="MVO17097.1"/>
    <property type="molecule type" value="Genomic_DNA"/>
</dbReference>
<organism evidence="2 3">
    <name type="scientific">Parasedimentitalea huanghaiensis</name>
    <dbReference type="NCBI Taxonomy" id="2682100"/>
    <lineage>
        <taxon>Bacteria</taxon>
        <taxon>Pseudomonadati</taxon>
        <taxon>Pseudomonadota</taxon>
        <taxon>Alphaproteobacteria</taxon>
        <taxon>Rhodobacterales</taxon>
        <taxon>Paracoccaceae</taxon>
        <taxon>Parasedimentitalea</taxon>
    </lineage>
</organism>
<evidence type="ECO:0000256" key="1">
    <source>
        <dbReference type="SAM" id="SignalP"/>
    </source>
</evidence>
<keyword evidence="1" id="KW-0732">Signal</keyword>
<reference evidence="2 3" key="1">
    <citation type="submission" date="2019-12" db="EMBL/GenBank/DDBJ databases">
        <authorList>
            <person name="Zhang Y.-J."/>
        </authorList>
    </citation>
    <scope>NUCLEOTIDE SEQUENCE [LARGE SCALE GENOMIC DNA]</scope>
    <source>
        <strain evidence="2 3">CY05</strain>
    </source>
</reference>
<accession>A0A6L6WM84</accession>
<evidence type="ECO:0000313" key="2">
    <source>
        <dbReference type="EMBL" id="MVO17097.1"/>
    </source>
</evidence>